<dbReference type="EMBL" id="VITN01000002">
    <property type="protein sequence ID" value="TWB23563.1"/>
    <property type="molecule type" value="Genomic_DNA"/>
</dbReference>
<feature type="chain" id="PRO_5021965362" description="Outer membrane protein" evidence="1">
    <location>
        <begin position="26"/>
        <end position="238"/>
    </location>
</feature>
<evidence type="ECO:0000313" key="3">
    <source>
        <dbReference type="Proteomes" id="UP000319859"/>
    </source>
</evidence>
<organism evidence="2 3">
    <name type="scientific">Nitrospirillum amazonense</name>
    <dbReference type="NCBI Taxonomy" id="28077"/>
    <lineage>
        <taxon>Bacteria</taxon>
        <taxon>Pseudomonadati</taxon>
        <taxon>Pseudomonadota</taxon>
        <taxon>Alphaproteobacteria</taxon>
        <taxon>Rhodospirillales</taxon>
        <taxon>Azospirillaceae</taxon>
        <taxon>Nitrospirillum</taxon>
    </lineage>
</organism>
<sequence length="238" mass="25747">MPTRRTAPRILAATLALAAASLAHAARAQTATPADSIPADWGPLLSIGPVVSTLGLGAEIGARFDDRFGLRLNANGFAFSANHTVRDVRYDGDATLESFGLLADLHPFGDGWRVTAGARLNLNEVDLKGTPRNATYTIHGMTYTANEVGSLNGKIAFNRFAPYVGVGYEGAVADRWRFGIDLGAMYHGTPRVSLDASGPVTTTPDFQNRLDAERQELRDDVKDYSWYPVLSLTVKYLF</sequence>
<reference evidence="2 3" key="1">
    <citation type="submission" date="2019-06" db="EMBL/GenBank/DDBJ databases">
        <title>Genomic Encyclopedia of Type Strains, Phase IV (KMG-V): Genome sequencing to study the core and pangenomes of soil and plant-associated prokaryotes.</title>
        <authorList>
            <person name="Whitman W."/>
        </authorList>
    </citation>
    <scope>NUCLEOTIDE SEQUENCE [LARGE SCALE GENOMIC DNA]</scope>
    <source>
        <strain evidence="2 3">BR 11880</strain>
    </source>
</reference>
<dbReference type="InterPro" id="IPR011250">
    <property type="entry name" value="OMP/PagP_B-barrel"/>
</dbReference>
<keyword evidence="1" id="KW-0732">Signal</keyword>
<evidence type="ECO:0000313" key="2">
    <source>
        <dbReference type="EMBL" id="TWB23563.1"/>
    </source>
</evidence>
<proteinExistence type="predicted"/>
<feature type="signal peptide" evidence="1">
    <location>
        <begin position="1"/>
        <end position="25"/>
    </location>
</feature>
<dbReference type="OrthoDB" id="7256004at2"/>
<evidence type="ECO:0000256" key="1">
    <source>
        <dbReference type="SAM" id="SignalP"/>
    </source>
</evidence>
<gene>
    <name evidence="2" type="ORF">FBZ89_102320</name>
</gene>
<protein>
    <recommendedName>
        <fullName evidence="4">Outer membrane protein</fullName>
    </recommendedName>
</protein>
<dbReference type="Gene3D" id="2.40.160.170">
    <property type="match status" value="1"/>
</dbReference>
<dbReference type="Proteomes" id="UP000319859">
    <property type="component" value="Unassembled WGS sequence"/>
</dbReference>
<accession>A0A560FPK5</accession>
<evidence type="ECO:0008006" key="4">
    <source>
        <dbReference type="Google" id="ProtNLM"/>
    </source>
</evidence>
<comment type="caution">
    <text evidence="2">The sequence shown here is derived from an EMBL/GenBank/DDBJ whole genome shotgun (WGS) entry which is preliminary data.</text>
</comment>
<dbReference type="AlphaFoldDB" id="A0A560FPK5"/>
<dbReference type="SUPFAM" id="SSF56925">
    <property type="entry name" value="OMPA-like"/>
    <property type="match status" value="1"/>
</dbReference>
<dbReference type="RefSeq" id="WP_145748751.1">
    <property type="nucleotide sequence ID" value="NZ_VITN01000002.1"/>
</dbReference>
<name>A0A560FPK5_9PROT</name>